<keyword evidence="1" id="KW-0472">Membrane</keyword>
<name>A0A850H9S6_9SPHN</name>
<feature type="transmembrane region" description="Helical" evidence="1">
    <location>
        <begin position="282"/>
        <end position="308"/>
    </location>
</feature>
<dbReference type="EMBL" id="JABWGV010000008">
    <property type="protein sequence ID" value="NVD46075.1"/>
    <property type="molecule type" value="Genomic_DNA"/>
</dbReference>
<feature type="transmembrane region" description="Helical" evidence="1">
    <location>
        <begin position="183"/>
        <end position="206"/>
    </location>
</feature>
<dbReference type="RefSeq" id="WP_176268303.1">
    <property type="nucleotide sequence ID" value="NZ_JABWGV010000008.1"/>
</dbReference>
<proteinExistence type="predicted"/>
<protein>
    <submittedName>
        <fullName evidence="2">Cell division protein</fullName>
    </submittedName>
</protein>
<dbReference type="GO" id="GO:0032153">
    <property type="term" value="C:cell division site"/>
    <property type="evidence" value="ECO:0007669"/>
    <property type="project" value="TreeGrafter"/>
</dbReference>
<keyword evidence="2" id="KW-0132">Cell division</keyword>
<sequence>MRRPPVVSDAVKRGLTPLHRRQSSQLLPRTRMGGPMPWIIAIMVALVVLAAGGALALGTLADSARGELAGAATVQIVEADPQTRAVQVRRAVAALSADPAVVSVRAVPEEEIEALLQPWLGDLETGGVSAVPVPALIDIQLTEAAGDAELARLSGLLESAAPDARLNAQSDWLGPVFGAIASIQWLALILALMLAFTGVTAVWLAARNALAANAKTIEVVHLLGGDDHQIARVVQRAMRTEAVLGSAAGFVIGAAALLFLGSQFAALDSGLVAGGGIGWSGWVILALIPLLGAFVALLTARLTVLYLLRKIA</sequence>
<keyword evidence="2" id="KW-0131">Cell cycle</keyword>
<evidence type="ECO:0000313" key="2">
    <source>
        <dbReference type="EMBL" id="NVD46075.1"/>
    </source>
</evidence>
<dbReference type="PANTHER" id="PTHR47755">
    <property type="entry name" value="CELL DIVISION PROTEIN FTSX"/>
    <property type="match status" value="1"/>
</dbReference>
<dbReference type="GO" id="GO:0051301">
    <property type="term" value="P:cell division"/>
    <property type="evidence" value="ECO:0007669"/>
    <property type="project" value="UniProtKB-KW"/>
</dbReference>
<keyword evidence="3" id="KW-1185">Reference proteome</keyword>
<reference evidence="2 3" key="1">
    <citation type="submission" date="2020-06" db="EMBL/GenBank/DDBJ databases">
        <title>Altererythrobacter sp. HHU K3-1.</title>
        <authorList>
            <person name="Zhang D."/>
            <person name="Xue H."/>
        </authorList>
    </citation>
    <scope>NUCLEOTIDE SEQUENCE [LARGE SCALE GENOMIC DNA]</scope>
    <source>
        <strain evidence="2 3">HHU K3-1</strain>
    </source>
</reference>
<dbReference type="GO" id="GO:0016020">
    <property type="term" value="C:membrane"/>
    <property type="evidence" value="ECO:0007669"/>
    <property type="project" value="InterPro"/>
</dbReference>
<evidence type="ECO:0000313" key="3">
    <source>
        <dbReference type="Proteomes" id="UP000561438"/>
    </source>
</evidence>
<feature type="transmembrane region" description="Helical" evidence="1">
    <location>
        <begin position="38"/>
        <end position="61"/>
    </location>
</feature>
<dbReference type="AlphaFoldDB" id="A0A850H9S6"/>
<dbReference type="InterPro" id="IPR004513">
    <property type="entry name" value="FtsX"/>
</dbReference>
<gene>
    <name evidence="2" type="ORF">HUV48_13765</name>
</gene>
<dbReference type="Proteomes" id="UP000561438">
    <property type="component" value="Unassembled WGS sequence"/>
</dbReference>
<organism evidence="2 3">
    <name type="scientific">Qipengyuania atrilutea</name>
    <dbReference type="NCBI Taxonomy" id="2744473"/>
    <lineage>
        <taxon>Bacteria</taxon>
        <taxon>Pseudomonadati</taxon>
        <taxon>Pseudomonadota</taxon>
        <taxon>Alphaproteobacteria</taxon>
        <taxon>Sphingomonadales</taxon>
        <taxon>Erythrobacteraceae</taxon>
        <taxon>Qipengyuania</taxon>
    </lineage>
</organism>
<keyword evidence="1" id="KW-1133">Transmembrane helix</keyword>
<keyword evidence="1" id="KW-0812">Transmembrane</keyword>
<feature type="transmembrane region" description="Helical" evidence="1">
    <location>
        <begin position="242"/>
        <end position="262"/>
    </location>
</feature>
<comment type="caution">
    <text evidence="2">The sequence shown here is derived from an EMBL/GenBank/DDBJ whole genome shotgun (WGS) entry which is preliminary data.</text>
</comment>
<dbReference type="PANTHER" id="PTHR47755:SF1">
    <property type="entry name" value="CELL DIVISION PROTEIN FTSX"/>
    <property type="match status" value="1"/>
</dbReference>
<accession>A0A850H9S6</accession>
<evidence type="ECO:0000256" key="1">
    <source>
        <dbReference type="SAM" id="Phobius"/>
    </source>
</evidence>